<organism evidence="7">
    <name type="scientific">marine sediment metagenome</name>
    <dbReference type="NCBI Taxonomy" id="412755"/>
    <lineage>
        <taxon>unclassified sequences</taxon>
        <taxon>metagenomes</taxon>
        <taxon>ecological metagenomes</taxon>
    </lineage>
</organism>
<evidence type="ECO:0000256" key="3">
    <source>
        <dbReference type="ARBA" id="ARBA00023015"/>
    </source>
</evidence>
<dbReference type="PANTHER" id="PTHR46577:SF1">
    <property type="entry name" value="HTH-TYPE TRANSCRIPTIONAL REGULATORY PROTEIN GABR"/>
    <property type="match status" value="1"/>
</dbReference>
<protein>
    <recommendedName>
        <fullName evidence="6">HTH gntR-type domain-containing protein</fullName>
    </recommendedName>
</protein>
<keyword evidence="4" id="KW-0238">DNA-binding</keyword>
<dbReference type="InterPro" id="IPR015421">
    <property type="entry name" value="PyrdxlP-dep_Trfase_major"/>
</dbReference>
<dbReference type="InterPro" id="IPR015424">
    <property type="entry name" value="PyrdxlP-dep_Trfase"/>
</dbReference>
<feature type="non-terminal residue" evidence="7">
    <location>
        <position position="411"/>
    </location>
</feature>
<evidence type="ECO:0000259" key="6">
    <source>
        <dbReference type="PROSITE" id="PS50949"/>
    </source>
</evidence>
<keyword evidence="3" id="KW-0805">Transcription regulation</keyword>
<accession>A0A0F9KJJ9</accession>
<dbReference type="InterPro" id="IPR051446">
    <property type="entry name" value="HTH_trans_reg/aminotransferase"/>
</dbReference>
<gene>
    <name evidence="7" type="ORF">LCGC14_1695450</name>
</gene>
<name>A0A0F9KJJ9_9ZZZZ</name>
<dbReference type="CDD" id="cd00609">
    <property type="entry name" value="AAT_like"/>
    <property type="match status" value="1"/>
</dbReference>
<dbReference type="CDD" id="cd07377">
    <property type="entry name" value="WHTH_GntR"/>
    <property type="match status" value="1"/>
</dbReference>
<dbReference type="EMBL" id="LAZR01014892">
    <property type="protein sequence ID" value="KKM15500.1"/>
    <property type="molecule type" value="Genomic_DNA"/>
</dbReference>
<dbReference type="GO" id="GO:0003677">
    <property type="term" value="F:DNA binding"/>
    <property type="evidence" value="ECO:0007669"/>
    <property type="project" value="UniProtKB-KW"/>
</dbReference>
<dbReference type="Pfam" id="PF00392">
    <property type="entry name" value="GntR"/>
    <property type="match status" value="1"/>
</dbReference>
<dbReference type="SMART" id="SM00345">
    <property type="entry name" value="HTH_GNTR"/>
    <property type="match status" value="1"/>
</dbReference>
<dbReference type="PROSITE" id="PS50949">
    <property type="entry name" value="HTH_GNTR"/>
    <property type="match status" value="1"/>
</dbReference>
<evidence type="ECO:0000256" key="1">
    <source>
        <dbReference type="ARBA" id="ARBA00005384"/>
    </source>
</evidence>
<proteinExistence type="inferred from homology"/>
<dbReference type="Pfam" id="PF00155">
    <property type="entry name" value="Aminotran_1_2"/>
    <property type="match status" value="1"/>
</dbReference>
<evidence type="ECO:0000313" key="7">
    <source>
        <dbReference type="EMBL" id="KKM15500.1"/>
    </source>
</evidence>
<dbReference type="Gene3D" id="3.40.640.10">
    <property type="entry name" value="Type I PLP-dependent aspartate aminotransferase-like (Major domain)"/>
    <property type="match status" value="1"/>
</dbReference>
<dbReference type="AlphaFoldDB" id="A0A0F9KJJ9"/>
<dbReference type="SUPFAM" id="SSF53383">
    <property type="entry name" value="PLP-dependent transferases"/>
    <property type="match status" value="1"/>
</dbReference>
<dbReference type="SUPFAM" id="SSF46785">
    <property type="entry name" value="Winged helix' DNA-binding domain"/>
    <property type="match status" value="1"/>
</dbReference>
<dbReference type="InterPro" id="IPR004839">
    <property type="entry name" value="Aminotransferase_I/II_large"/>
</dbReference>
<dbReference type="PANTHER" id="PTHR46577">
    <property type="entry name" value="HTH-TYPE TRANSCRIPTIONAL REGULATORY PROTEIN GABR"/>
    <property type="match status" value="1"/>
</dbReference>
<dbReference type="GO" id="GO:0030170">
    <property type="term" value="F:pyridoxal phosphate binding"/>
    <property type="evidence" value="ECO:0007669"/>
    <property type="project" value="InterPro"/>
</dbReference>
<reference evidence="7" key="1">
    <citation type="journal article" date="2015" name="Nature">
        <title>Complex archaea that bridge the gap between prokaryotes and eukaryotes.</title>
        <authorList>
            <person name="Spang A."/>
            <person name="Saw J.H."/>
            <person name="Jorgensen S.L."/>
            <person name="Zaremba-Niedzwiedzka K."/>
            <person name="Martijn J."/>
            <person name="Lind A.E."/>
            <person name="van Eijk R."/>
            <person name="Schleper C."/>
            <person name="Guy L."/>
            <person name="Ettema T.J."/>
        </authorList>
    </citation>
    <scope>NUCLEOTIDE SEQUENCE</scope>
</reference>
<evidence type="ECO:0000256" key="5">
    <source>
        <dbReference type="ARBA" id="ARBA00023163"/>
    </source>
</evidence>
<comment type="caution">
    <text evidence="7">The sequence shown here is derived from an EMBL/GenBank/DDBJ whole genome shotgun (WGS) entry which is preliminary data.</text>
</comment>
<evidence type="ECO:0000256" key="4">
    <source>
        <dbReference type="ARBA" id="ARBA00023125"/>
    </source>
</evidence>
<dbReference type="InterPro" id="IPR036388">
    <property type="entry name" value="WH-like_DNA-bd_sf"/>
</dbReference>
<sequence>MPIAPDSLFFDPRAEGTLQAQLQQMVAERILSGHYRTGEKMPSSRRLAQHLGISRMTVTLAYTELMADDYLTSRGRSGYYVSQDAPRPPNFAPRRSAGRVDWGRVLVAAPPRPGPEKPEDWRRYRYPFIYGQTDPALFDHANWRLCALRALGRQDFEAMTADAYAADDPQLVEFIARHILPRRGILAGSDEILITLGAQNALWLTAQVLLGTGRVAGIEDPGYPALRDILARSGCSVLPVPLDDEGVDPERIDPSVEVMFTTPSHQCPTTATMPIERRRALLDLASRRNMLIVEDDYEVELAPARPNPALKSLDDEGRVLYVGSFSKTLFPGLRLGYLVGSAPFIAAARALRSSVIRHPPGHVQRTTAHFLSLGHYDAMMRRMARVLLERRRVMGAAIAAQGLGLAGDGGG</sequence>
<dbReference type="InterPro" id="IPR036390">
    <property type="entry name" value="WH_DNA-bd_sf"/>
</dbReference>
<dbReference type="GO" id="GO:0003700">
    <property type="term" value="F:DNA-binding transcription factor activity"/>
    <property type="evidence" value="ECO:0007669"/>
    <property type="project" value="InterPro"/>
</dbReference>
<feature type="domain" description="HTH gntR-type" evidence="6">
    <location>
        <begin position="16"/>
        <end position="84"/>
    </location>
</feature>
<comment type="similarity">
    <text evidence="1">In the C-terminal section; belongs to the class-I pyridoxal-phosphate-dependent aminotransferase family.</text>
</comment>
<keyword evidence="5" id="KW-0804">Transcription</keyword>
<evidence type="ECO:0000256" key="2">
    <source>
        <dbReference type="ARBA" id="ARBA00022898"/>
    </source>
</evidence>
<dbReference type="Gene3D" id="1.10.10.10">
    <property type="entry name" value="Winged helix-like DNA-binding domain superfamily/Winged helix DNA-binding domain"/>
    <property type="match status" value="1"/>
</dbReference>
<dbReference type="InterPro" id="IPR000524">
    <property type="entry name" value="Tscrpt_reg_HTH_GntR"/>
</dbReference>
<keyword evidence="2" id="KW-0663">Pyridoxal phosphate</keyword>